<feature type="chain" id="PRO_5043465473" description="Clp protease" evidence="1">
    <location>
        <begin position="21"/>
        <end position="240"/>
    </location>
</feature>
<dbReference type="InterPro" id="IPR029045">
    <property type="entry name" value="ClpP/crotonase-like_dom_sf"/>
</dbReference>
<reference evidence="2" key="1">
    <citation type="submission" date="2023-07" db="EMBL/GenBank/DDBJ databases">
        <title>Genome content predicts the carbon catabolic preferences of heterotrophic bacteria.</title>
        <authorList>
            <person name="Gralka M."/>
        </authorList>
    </citation>
    <scope>NUCLEOTIDE SEQUENCE</scope>
    <source>
        <strain evidence="2">F2M12</strain>
    </source>
</reference>
<evidence type="ECO:0000256" key="1">
    <source>
        <dbReference type="SAM" id="SignalP"/>
    </source>
</evidence>
<proteinExistence type="predicted"/>
<gene>
    <name evidence="2" type="ORF">Q4527_14255</name>
</gene>
<dbReference type="AlphaFoldDB" id="A0AAW7Z5B1"/>
<evidence type="ECO:0008006" key="4">
    <source>
        <dbReference type="Google" id="ProtNLM"/>
    </source>
</evidence>
<protein>
    <recommendedName>
        <fullName evidence="4">Clp protease</fullName>
    </recommendedName>
</protein>
<accession>A0AAW7Z5B1</accession>
<organism evidence="2 3">
    <name type="scientific">Alteromonas stellipolaris</name>
    <dbReference type="NCBI Taxonomy" id="233316"/>
    <lineage>
        <taxon>Bacteria</taxon>
        <taxon>Pseudomonadati</taxon>
        <taxon>Pseudomonadota</taxon>
        <taxon>Gammaproteobacteria</taxon>
        <taxon>Alteromonadales</taxon>
        <taxon>Alteromonadaceae</taxon>
        <taxon>Alteromonas/Salinimonas group</taxon>
        <taxon>Alteromonas</taxon>
    </lineage>
</organism>
<dbReference type="SUPFAM" id="SSF52096">
    <property type="entry name" value="ClpP/crotonase"/>
    <property type="match status" value="1"/>
</dbReference>
<dbReference type="Proteomes" id="UP001170717">
    <property type="component" value="Unassembled WGS sequence"/>
</dbReference>
<feature type="signal peptide" evidence="1">
    <location>
        <begin position="1"/>
        <end position="20"/>
    </location>
</feature>
<evidence type="ECO:0000313" key="3">
    <source>
        <dbReference type="Proteomes" id="UP001170717"/>
    </source>
</evidence>
<dbReference type="EMBL" id="JAUOQI010000010">
    <property type="protein sequence ID" value="MDO6578562.1"/>
    <property type="molecule type" value="Genomic_DNA"/>
</dbReference>
<evidence type="ECO:0000313" key="2">
    <source>
        <dbReference type="EMBL" id="MDO6578562.1"/>
    </source>
</evidence>
<dbReference type="Gene3D" id="3.90.226.10">
    <property type="entry name" value="2-enoyl-CoA Hydratase, Chain A, domain 1"/>
    <property type="match status" value="1"/>
</dbReference>
<sequence>MRITQLLLSISILFMPSALAEVKIKGSVIIYTGEITSEQTQKAIALFEQYQHKITEISMTSGGGNINAGMELAEFILAHRLDVRIPSFCFSSCANYVFVAGKHKYIGDNAIIGWHGDAASARWRNSDIDAMVTHLKSGAKEKQWQEYRAYYDNVIEEAVKRETALYEKLHLDKNIMQIGLSGDLMKAIISNRARGWSFNIEAMRELGVSGLPIDSTWSPKYHKNFPLIGVESPLNTNDNG</sequence>
<dbReference type="RefSeq" id="WP_197427683.1">
    <property type="nucleotide sequence ID" value="NZ_CAXIBE010000003.1"/>
</dbReference>
<comment type="caution">
    <text evidence="2">The sequence shown here is derived from an EMBL/GenBank/DDBJ whole genome shotgun (WGS) entry which is preliminary data.</text>
</comment>
<keyword evidence="1" id="KW-0732">Signal</keyword>
<name>A0AAW7Z5B1_9ALTE</name>